<dbReference type="RefSeq" id="WP_284324554.1">
    <property type="nucleotide sequence ID" value="NZ_BSPP01000004.1"/>
</dbReference>
<dbReference type="Pfam" id="PF00211">
    <property type="entry name" value="Guanylate_cyc"/>
    <property type="match status" value="1"/>
</dbReference>
<dbReference type="EMBL" id="BSPP01000004">
    <property type="protein sequence ID" value="GLS86353.1"/>
    <property type="molecule type" value="Genomic_DNA"/>
</dbReference>
<organism evidence="3 4">
    <name type="scientific">Cypionkella aquatica</name>
    <dbReference type="NCBI Taxonomy" id="1756042"/>
    <lineage>
        <taxon>Bacteria</taxon>
        <taxon>Pseudomonadati</taxon>
        <taxon>Pseudomonadota</taxon>
        <taxon>Alphaproteobacteria</taxon>
        <taxon>Rhodobacterales</taxon>
        <taxon>Paracoccaceae</taxon>
        <taxon>Cypionkella</taxon>
    </lineage>
</organism>
<feature type="domain" description="Guanylate cyclase" evidence="2">
    <location>
        <begin position="270"/>
        <end position="403"/>
    </location>
</feature>
<dbReference type="GO" id="GO:0004016">
    <property type="term" value="F:adenylate cyclase activity"/>
    <property type="evidence" value="ECO:0007669"/>
    <property type="project" value="UniProtKB-ARBA"/>
</dbReference>
<protein>
    <submittedName>
        <fullName evidence="3">Adenylate cyclase</fullName>
    </submittedName>
</protein>
<evidence type="ECO:0000256" key="1">
    <source>
        <dbReference type="SAM" id="Phobius"/>
    </source>
</evidence>
<dbReference type="AlphaFoldDB" id="A0AA37TS27"/>
<accession>A0AA37TS27</accession>
<dbReference type="GO" id="GO:0035556">
    <property type="term" value="P:intracellular signal transduction"/>
    <property type="evidence" value="ECO:0007669"/>
    <property type="project" value="InterPro"/>
</dbReference>
<dbReference type="InterPro" id="IPR029787">
    <property type="entry name" value="Nucleotide_cyclase"/>
</dbReference>
<feature type="transmembrane region" description="Helical" evidence="1">
    <location>
        <begin position="197"/>
        <end position="221"/>
    </location>
</feature>
<dbReference type="PROSITE" id="PS50125">
    <property type="entry name" value="GUANYLATE_CYCLASE_2"/>
    <property type="match status" value="1"/>
</dbReference>
<feature type="transmembrane region" description="Helical" evidence="1">
    <location>
        <begin position="130"/>
        <end position="149"/>
    </location>
</feature>
<feature type="transmembrane region" description="Helical" evidence="1">
    <location>
        <begin position="73"/>
        <end position="93"/>
    </location>
</feature>
<comment type="caution">
    <text evidence="3">The sequence shown here is derived from an EMBL/GenBank/DDBJ whole genome shotgun (WGS) entry which is preliminary data.</text>
</comment>
<dbReference type="Proteomes" id="UP001157355">
    <property type="component" value="Unassembled WGS sequence"/>
</dbReference>
<dbReference type="InterPro" id="IPR050697">
    <property type="entry name" value="Adenylyl/Guanylyl_Cyclase_3/4"/>
</dbReference>
<name>A0AA37TS27_9RHOB</name>
<dbReference type="PANTHER" id="PTHR43081:SF1">
    <property type="entry name" value="ADENYLATE CYCLASE, TERMINAL-DIFFERENTIATION SPECIFIC"/>
    <property type="match status" value="1"/>
</dbReference>
<feature type="transmembrane region" description="Helical" evidence="1">
    <location>
        <begin position="43"/>
        <end position="61"/>
    </location>
</feature>
<evidence type="ECO:0000313" key="3">
    <source>
        <dbReference type="EMBL" id="GLS86353.1"/>
    </source>
</evidence>
<dbReference type="GO" id="GO:0009190">
    <property type="term" value="P:cyclic nucleotide biosynthetic process"/>
    <property type="evidence" value="ECO:0007669"/>
    <property type="project" value="InterPro"/>
</dbReference>
<dbReference type="SUPFAM" id="SSF55073">
    <property type="entry name" value="Nucleotide cyclase"/>
    <property type="match status" value="1"/>
</dbReference>
<dbReference type="SMART" id="SM00044">
    <property type="entry name" value="CYCc"/>
    <property type="match status" value="1"/>
</dbReference>
<dbReference type="PANTHER" id="PTHR43081">
    <property type="entry name" value="ADENYLATE CYCLASE, TERMINAL-DIFFERENTIATION SPECIFIC-RELATED"/>
    <property type="match status" value="1"/>
</dbReference>
<keyword evidence="1" id="KW-0472">Membrane</keyword>
<evidence type="ECO:0000313" key="4">
    <source>
        <dbReference type="Proteomes" id="UP001157355"/>
    </source>
</evidence>
<keyword evidence="1" id="KW-1133">Transmembrane helix</keyword>
<proteinExistence type="predicted"/>
<dbReference type="InterPro" id="IPR001054">
    <property type="entry name" value="A/G_cyclase"/>
</dbReference>
<dbReference type="Gene3D" id="3.30.70.1230">
    <property type="entry name" value="Nucleotide cyclase"/>
    <property type="match status" value="1"/>
</dbReference>
<gene>
    <name evidence="3" type="ORF">GCM10010873_13270</name>
</gene>
<keyword evidence="1" id="KW-0812">Transmembrane</keyword>
<dbReference type="CDD" id="cd07302">
    <property type="entry name" value="CHD"/>
    <property type="match status" value="1"/>
</dbReference>
<feature type="transmembrane region" description="Helical" evidence="1">
    <location>
        <begin position="100"/>
        <end position="124"/>
    </location>
</feature>
<feature type="transmembrane region" description="Helical" evidence="1">
    <location>
        <begin position="156"/>
        <end position="177"/>
    </location>
</feature>
<sequence length="454" mass="49777">MQSNFSSIRDFLVYLWTGGPYGESVPARVMAEIDRRETAAEQTISWAQLGIVGFFTALYWIAPRAEGGFGENFVPMTLAAYLVFTVFRVFLSYRMVLPGWYLLLSMVVDVGLLCGMIFSFHIQYNQPPAFYLKSPTMIYLFFFIALRALRFDPRYVLMSGLIAASGWVLMVLYALTYDMGDMHITRNYVEYLTSNTILIGAEIDKVMTLLGVTLILTFALFQARSVLIDAIQSHAAADDLSQFFAPEVADLITQSAQMPASGQSEVRSAAIMFVDVRRFTTTALSLPPATVMRVLEHYQQIVLTVIEQQHGQIDKFMGDGILVTFGALQHGETYAADALQAASSLIAALDERQDEFAALGWPGRFVVGVAVASGDVTVGIVGSQGRYEFTVIGHAVNLASKLESANKAQHTRALTDAITHARAEAQGYANPAVLRRDGVVVKGLSAPVDLVVLA</sequence>
<keyword evidence="4" id="KW-1185">Reference proteome</keyword>
<reference evidence="3 4" key="1">
    <citation type="journal article" date="2014" name="Int. J. Syst. Evol. Microbiol.">
        <title>Complete genome sequence of Corynebacterium casei LMG S-19264T (=DSM 44701T), isolated from a smear-ripened cheese.</title>
        <authorList>
            <consortium name="US DOE Joint Genome Institute (JGI-PGF)"/>
            <person name="Walter F."/>
            <person name="Albersmeier A."/>
            <person name="Kalinowski J."/>
            <person name="Ruckert C."/>
        </authorList>
    </citation>
    <scope>NUCLEOTIDE SEQUENCE [LARGE SCALE GENOMIC DNA]</scope>
    <source>
        <strain evidence="3 4">NBRC 111766</strain>
    </source>
</reference>
<evidence type="ECO:0000259" key="2">
    <source>
        <dbReference type="PROSITE" id="PS50125"/>
    </source>
</evidence>